<dbReference type="InterPro" id="IPR036397">
    <property type="entry name" value="RNaseH_sf"/>
</dbReference>
<dbReference type="InterPro" id="IPR012337">
    <property type="entry name" value="RNaseH-like_sf"/>
</dbReference>
<dbReference type="CDD" id="cd06222">
    <property type="entry name" value="RNase_H_like"/>
    <property type="match status" value="1"/>
</dbReference>
<dbReference type="Proteomes" id="UP001231189">
    <property type="component" value="Unassembled WGS sequence"/>
</dbReference>
<comment type="caution">
    <text evidence="3">The sequence shown here is derived from an EMBL/GenBank/DDBJ whole genome shotgun (WGS) entry which is preliminary data.</text>
</comment>
<evidence type="ECO:0000313" key="3">
    <source>
        <dbReference type="EMBL" id="KAK1628129.1"/>
    </source>
</evidence>
<sequence>MPAKPWLKPNAGSVKLTIDGSFKDGVGGAGMMLRDDTSVIVFSACKWISPCIEPLEAELQACLVGLDLALAHSSLPVIIDTDSAQMVSMIQAPGMDRSIHSHVVSEIKVLVSASRPCSFVKVIVDRRNATSAGRPGPPAQARGCPSEQHPPVVRVLRPEFEPSAALSCPVHRSMEIQIRS</sequence>
<gene>
    <name evidence="3" type="ORF">QYE76_002444</name>
</gene>
<dbReference type="AlphaFoldDB" id="A0AAD8VZJ0"/>
<dbReference type="Gene3D" id="3.30.420.10">
    <property type="entry name" value="Ribonuclease H-like superfamily/Ribonuclease H"/>
    <property type="match status" value="1"/>
</dbReference>
<organism evidence="3 4">
    <name type="scientific">Lolium multiflorum</name>
    <name type="common">Italian ryegrass</name>
    <name type="synonym">Lolium perenne subsp. multiflorum</name>
    <dbReference type="NCBI Taxonomy" id="4521"/>
    <lineage>
        <taxon>Eukaryota</taxon>
        <taxon>Viridiplantae</taxon>
        <taxon>Streptophyta</taxon>
        <taxon>Embryophyta</taxon>
        <taxon>Tracheophyta</taxon>
        <taxon>Spermatophyta</taxon>
        <taxon>Magnoliopsida</taxon>
        <taxon>Liliopsida</taxon>
        <taxon>Poales</taxon>
        <taxon>Poaceae</taxon>
        <taxon>BOP clade</taxon>
        <taxon>Pooideae</taxon>
        <taxon>Poodae</taxon>
        <taxon>Poeae</taxon>
        <taxon>Poeae Chloroplast Group 2 (Poeae type)</taxon>
        <taxon>Loliodinae</taxon>
        <taxon>Loliinae</taxon>
        <taxon>Lolium</taxon>
    </lineage>
</organism>
<feature type="region of interest" description="Disordered" evidence="1">
    <location>
        <begin position="129"/>
        <end position="148"/>
    </location>
</feature>
<protein>
    <recommendedName>
        <fullName evidence="2">RNase H type-1 domain-containing protein</fullName>
    </recommendedName>
</protein>
<dbReference type="Pfam" id="PF13456">
    <property type="entry name" value="RVT_3"/>
    <property type="match status" value="1"/>
</dbReference>
<dbReference type="InterPro" id="IPR002156">
    <property type="entry name" value="RNaseH_domain"/>
</dbReference>
<dbReference type="GO" id="GO:0003676">
    <property type="term" value="F:nucleic acid binding"/>
    <property type="evidence" value="ECO:0007669"/>
    <property type="project" value="InterPro"/>
</dbReference>
<dbReference type="PANTHER" id="PTHR47723:SF24">
    <property type="entry name" value="RNASE H TYPE-1 DOMAIN-CONTAINING PROTEIN"/>
    <property type="match status" value="1"/>
</dbReference>
<dbReference type="GO" id="GO:0004523">
    <property type="term" value="F:RNA-DNA hybrid ribonuclease activity"/>
    <property type="evidence" value="ECO:0007669"/>
    <property type="project" value="InterPro"/>
</dbReference>
<feature type="domain" description="RNase H type-1" evidence="2">
    <location>
        <begin position="19"/>
        <end position="120"/>
    </location>
</feature>
<evidence type="ECO:0000313" key="4">
    <source>
        <dbReference type="Proteomes" id="UP001231189"/>
    </source>
</evidence>
<reference evidence="3" key="1">
    <citation type="submission" date="2023-07" db="EMBL/GenBank/DDBJ databases">
        <title>A chromosome-level genome assembly of Lolium multiflorum.</title>
        <authorList>
            <person name="Chen Y."/>
            <person name="Copetti D."/>
            <person name="Kolliker R."/>
            <person name="Studer B."/>
        </authorList>
    </citation>
    <scope>NUCLEOTIDE SEQUENCE</scope>
    <source>
        <strain evidence="3">02402/16</strain>
        <tissue evidence="3">Leaf</tissue>
    </source>
</reference>
<dbReference type="SUPFAM" id="SSF53098">
    <property type="entry name" value="Ribonuclease H-like"/>
    <property type="match status" value="1"/>
</dbReference>
<dbReference type="InterPro" id="IPR053151">
    <property type="entry name" value="RNase_H-like"/>
</dbReference>
<evidence type="ECO:0000256" key="1">
    <source>
        <dbReference type="SAM" id="MobiDB-lite"/>
    </source>
</evidence>
<dbReference type="InterPro" id="IPR044730">
    <property type="entry name" value="RNase_H-like_dom_plant"/>
</dbReference>
<dbReference type="EMBL" id="JAUUTY010000005">
    <property type="protein sequence ID" value="KAK1628129.1"/>
    <property type="molecule type" value="Genomic_DNA"/>
</dbReference>
<proteinExistence type="predicted"/>
<accession>A0AAD8VZJ0</accession>
<dbReference type="PANTHER" id="PTHR47723">
    <property type="entry name" value="OS05G0353850 PROTEIN"/>
    <property type="match status" value="1"/>
</dbReference>
<keyword evidence="4" id="KW-1185">Reference proteome</keyword>
<evidence type="ECO:0000259" key="2">
    <source>
        <dbReference type="Pfam" id="PF13456"/>
    </source>
</evidence>
<name>A0AAD8VZJ0_LOLMU</name>